<proteinExistence type="predicted"/>
<organism evidence="1 2">
    <name type="scientific">Paenibacillus silvae</name>
    <dbReference type="NCBI Taxonomy" id="1325358"/>
    <lineage>
        <taxon>Bacteria</taxon>
        <taxon>Bacillati</taxon>
        <taxon>Bacillota</taxon>
        <taxon>Bacilli</taxon>
        <taxon>Bacillales</taxon>
        <taxon>Paenibacillaceae</taxon>
        <taxon>Paenibacillus</taxon>
    </lineage>
</organism>
<reference evidence="2" key="1">
    <citation type="journal article" date="2019" name="Int. J. Syst. Evol. Microbiol.">
        <title>The Global Catalogue of Microorganisms (GCM) 10K type strain sequencing project: providing services to taxonomists for standard genome sequencing and annotation.</title>
        <authorList>
            <consortium name="The Broad Institute Genomics Platform"/>
            <consortium name="The Broad Institute Genome Sequencing Center for Infectious Disease"/>
            <person name="Wu L."/>
            <person name="Ma J."/>
        </authorList>
    </citation>
    <scope>NUCLEOTIDE SEQUENCE [LARGE SCALE GENOMIC DNA]</scope>
    <source>
        <strain evidence="2">CGMCC 1.12770</strain>
    </source>
</reference>
<dbReference type="Proteomes" id="UP000652153">
    <property type="component" value="Unassembled WGS sequence"/>
</dbReference>
<accession>A0ABQ1Z1P2</accession>
<name>A0ABQ1Z1P2_9BACL</name>
<protein>
    <recommendedName>
        <fullName evidence="3">Transglutaminase domain-containing protein</fullName>
    </recommendedName>
</protein>
<keyword evidence="2" id="KW-1185">Reference proteome</keyword>
<evidence type="ECO:0008006" key="3">
    <source>
        <dbReference type="Google" id="ProtNLM"/>
    </source>
</evidence>
<comment type="caution">
    <text evidence="1">The sequence shown here is derived from an EMBL/GenBank/DDBJ whole genome shotgun (WGS) entry which is preliminary data.</text>
</comment>
<sequence>MSEHKNPLQIFENIRKQKIERNRPFPSDKLITNGEFLNPEDRKKVIDISAALVDQAYGGRSDMCIYFACLVRYALNLLGHEADVCIGDAKYSNNEVKFTWEHSWVEFEEYIIDGNVDTMIENPAVPMRLDPKPYWGKAANMPTDRIFAINKKVSESEETEILDSAYIEWKHRLKHFLESQKMI</sequence>
<evidence type="ECO:0000313" key="2">
    <source>
        <dbReference type="Proteomes" id="UP000652153"/>
    </source>
</evidence>
<dbReference type="EMBL" id="BMFU01000001">
    <property type="protein sequence ID" value="GGH46430.1"/>
    <property type="molecule type" value="Genomic_DNA"/>
</dbReference>
<dbReference type="RefSeq" id="WP_188591394.1">
    <property type="nucleotide sequence ID" value="NZ_BMFU01000001.1"/>
</dbReference>
<evidence type="ECO:0000313" key="1">
    <source>
        <dbReference type="EMBL" id="GGH46430.1"/>
    </source>
</evidence>
<gene>
    <name evidence="1" type="ORF">GCM10008014_09090</name>
</gene>